<dbReference type="RefSeq" id="WP_168221709.1">
    <property type="nucleotide sequence ID" value="NZ_CP042997.1"/>
</dbReference>
<evidence type="ECO:0000313" key="1">
    <source>
        <dbReference type="EMBL" id="QEH33542.1"/>
    </source>
</evidence>
<name>A0A5B9VZ00_9BACT</name>
<dbReference type="SUPFAM" id="SSF109854">
    <property type="entry name" value="DinB/YfiT-like putative metalloenzymes"/>
    <property type="match status" value="1"/>
</dbReference>
<organism evidence="1 2">
    <name type="scientific">Aquisphaera giovannonii</name>
    <dbReference type="NCBI Taxonomy" id="406548"/>
    <lineage>
        <taxon>Bacteria</taxon>
        <taxon>Pseudomonadati</taxon>
        <taxon>Planctomycetota</taxon>
        <taxon>Planctomycetia</taxon>
        <taxon>Isosphaerales</taxon>
        <taxon>Isosphaeraceae</taxon>
        <taxon>Aquisphaera</taxon>
    </lineage>
</organism>
<dbReference type="KEGG" id="agv:OJF2_20440"/>
<dbReference type="AlphaFoldDB" id="A0A5B9VZ00"/>
<reference evidence="1 2" key="1">
    <citation type="submission" date="2019-08" db="EMBL/GenBank/DDBJ databases">
        <title>Deep-cultivation of Planctomycetes and their phenomic and genomic characterization uncovers novel biology.</title>
        <authorList>
            <person name="Wiegand S."/>
            <person name="Jogler M."/>
            <person name="Boedeker C."/>
            <person name="Pinto D."/>
            <person name="Vollmers J."/>
            <person name="Rivas-Marin E."/>
            <person name="Kohn T."/>
            <person name="Peeters S.H."/>
            <person name="Heuer A."/>
            <person name="Rast P."/>
            <person name="Oberbeckmann S."/>
            <person name="Bunk B."/>
            <person name="Jeske O."/>
            <person name="Meyerdierks A."/>
            <person name="Storesund J.E."/>
            <person name="Kallscheuer N."/>
            <person name="Luecker S."/>
            <person name="Lage O.M."/>
            <person name="Pohl T."/>
            <person name="Merkel B.J."/>
            <person name="Hornburger P."/>
            <person name="Mueller R.-W."/>
            <person name="Bruemmer F."/>
            <person name="Labrenz M."/>
            <person name="Spormann A.M."/>
            <person name="Op den Camp H."/>
            <person name="Overmann J."/>
            <person name="Amann R."/>
            <person name="Jetten M.S.M."/>
            <person name="Mascher T."/>
            <person name="Medema M.H."/>
            <person name="Devos D.P."/>
            <person name="Kaster A.-K."/>
            <person name="Ovreas L."/>
            <person name="Rohde M."/>
            <person name="Galperin M.Y."/>
            <person name="Jogler C."/>
        </authorList>
    </citation>
    <scope>NUCLEOTIDE SEQUENCE [LARGE SCALE GENOMIC DNA]</scope>
    <source>
        <strain evidence="1 2">OJF2</strain>
    </source>
</reference>
<dbReference type="EMBL" id="CP042997">
    <property type="protein sequence ID" value="QEH33542.1"/>
    <property type="molecule type" value="Genomic_DNA"/>
</dbReference>
<dbReference type="InterPro" id="IPR011463">
    <property type="entry name" value="DUF1569"/>
</dbReference>
<proteinExistence type="predicted"/>
<accession>A0A5B9VZ00</accession>
<gene>
    <name evidence="1" type="ORF">OJF2_20440</name>
</gene>
<evidence type="ECO:0008006" key="3">
    <source>
        <dbReference type="Google" id="ProtNLM"/>
    </source>
</evidence>
<evidence type="ECO:0000313" key="2">
    <source>
        <dbReference type="Proteomes" id="UP000324233"/>
    </source>
</evidence>
<sequence>MNSRRMTLRFDSMDDIIPEVERLRRGCRTVGTWSLAQICQHLAMVARRVVDMPATDTPDRSQWVPPEQKAEVFRSGRIPEGLPAPDALLPPKDVDLDAAVEALRSALAYFKASDGPKVPHRFFGYLTRDEWEQLQCIHCAHHLSFAIPDATSR</sequence>
<dbReference type="Pfam" id="PF07606">
    <property type="entry name" value="DUF1569"/>
    <property type="match status" value="1"/>
</dbReference>
<keyword evidence="2" id="KW-1185">Reference proteome</keyword>
<dbReference type="Proteomes" id="UP000324233">
    <property type="component" value="Chromosome"/>
</dbReference>
<protein>
    <recommendedName>
        <fullName evidence="3">DinB superfamily protein</fullName>
    </recommendedName>
</protein>
<dbReference type="InterPro" id="IPR034660">
    <property type="entry name" value="DinB/YfiT-like"/>
</dbReference>
<dbReference type="Gene3D" id="1.20.120.450">
    <property type="entry name" value="dinb family like domain"/>
    <property type="match status" value="1"/>
</dbReference>